<name>A0A1G8T235_9EURY</name>
<reference evidence="3" key="1">
    <citation type="submission" date="2016-10" db="EMBL/GenBank/DDBJ databases">
        <authorList>
            <person name="Varghese N."/>
            <person name="Submissions S."/>
        </authorList>
    </citation>
    <scope>NUCLEOTIDE SEQUENCE [LARGE SCALE GENOMIC DNA]</scope>
    <source>
        <strain evidence="3">B4,CECT 8067,JCM 17497</strain>
    </source>
</reference>
<dbReference type="OrthoDB" id="166257at2157"/>
<sequence>MATHGFQRDADAGVSLPDAVPFDPSQSSRLSWELGSQVVDGDDASLYGEWARPGRTWHLSIFRVLTNTAVVCVRTPVGRERFYSLPRRDVESAMARLESASQWHRLE</sequence>
<dbReference type="RefSeq" id="WP_090303886.1">
    <property type="nucleotide sequence ID" value="NZ_FNFE01000001.1"/>
</dbReference>
<protein>
    <submittedName>
        <fullName evidence="2">Uncharacterized protein</fullName>
    </submittedName>
</protein>
<proteinExistence type="predicted"/>
<dbReference type="AlphaFoldDB" id="A0A1G8T235"/>
<evidence type="ECO:0000256" key="1">
    <source>
        <dbReference type="SAM" id="MobiDB-lite"/>
    </source>
</evidence>
<dbReference type="Proteomes" id="UP000198882">
    <property type="component" value="Unassembled WGS sequence"/>
</dbReference>
<gene>
    <name evidence="2" type="ORF">SAMN04515672_0289</name>
</gene>
<keyword evidence="3" id="KW-1185">Reference proteome</keyword>
<accession>A0A1G8T235</accession>
<feature type="compositionally biased region" description="Basic and acidic residues" evidence="1">
    <location>
        <begin position="1"/>
        <end position="11"/>
    </location>
</feature>
<dbReference type="STRING" id="1095776.SAMN04515672_0289"/>
<organism evidence="2 3">
    <name type="scientific">Natronorubrum texcoconense</name>
    <dbReference type="NCBI Taxonomy" id="1095776"/>
    <lineage>
        <taxon>Archaea</taxon>
        <taxon>Methanobacteriati</taxon>
        <taxon>Methanobacteriota</taxon>
        <taxon>Stenosarchaea group</taxon>
        <taxon>Halobacteria</taxon>
        <taxon>Halobacteriales</taxon>
        <taxon>Natrialbaceae</taxon>
        <taxon>Natronorubrum</taxon>
    </lineage>
</organism>
<feature type="region of interest" description="Disordered" evidence="1">
    <location>
        <begin position="1"/>
        <end position="28"/>
    </location>
</feature>
<evidence type="ECO:0000313" key="3">
    <source>
        <dbReference type="Proteomes" id="UP000198882"/>
    </source>
</evidence>
<evidence type="ECO:0000313" key="2">
    <source>
        <dbReference type="EMBL" id="SDJ35501.1"/>
    </source>
</evidence>
<dbReference type="EMBL" id="FNFE01000001">
    <property type="protein sequence ID" value="SDJ35501.1"/>
    <property type="molecule type" value="Genomic_DNA"/>
</dbReference>